<gene>
    <name evidence="2" type="ORF">GCM10022216_04340</name>
</gene>
<evidence type="ECO:0000256" key="1">
    <source>
        <dbReference type="SAM" id="MobiDB-lite"/>
    </source>
</evidence>
<dbReference type="EMBL" id="BAAAZI010000004">
    <property type="protein sequence ID" value="GAA4132829.1"/>
    <property type="molecule type" value="Genomic_DNA"/>
</dbReference>
<evidence type="ECO:0000313" key="3">
    <source>
        <dbReference type="Proteomes" id="UP001500101"/>
    </source>
</evidence>
<comment type="caution">
    <text evidence="2">The sequence shown here is derived from an EMBL/GenBank/DDBJ whole genome shotgun (WGS) entry which is preliminary data.</text>
</comment>
<feature type="region of interest" description="Disordered" evidence="1">
    <location>
        <begin position="1"/>
        <end position="21"/>
    </location>
</feature>
<keyword evidence="3" id="KW-1185">Reference proteome</keyword>
<sequence>MSEDINASITSPEQGAQQECSNNFFPSLGKESFSLSNSLFSMGPKIYSAMLQKTMYLFKLSILTSLNER</sequence>
<accession>A0ABP7YBS3</accession>
<evidence type="ECO:0000313" key="2">
    <source>
        <dbReference type="EMBL" id="GAA4132829.1"/>
    </source>
</evidence>
<organism evidence="2 3">
    <name type="scientific">Sphingobacterium kyonggiense</name>
    <dbReference type="NCBI Taxonomy" id="714075"/>
    <lineage>
        <taxon>Bacteria</taxon>
        <taxon>Pseudomonadati</taxon>
        <taxon>Bacteroidota</taxon>
        <taxon>Sphingobacteriia</taxon>
        <taxon>Sphingobacteriales</taxon>
        <taxon>Sphingobacteriaceae</taxon>
        <taxon>Sphingobacterium</taxon>
    </lineage>
</organism>
<reference evidence="3" key="1">
    <citation type="journal article" date="2019" name="Int. J. Syst. Evol. Microbiol.">
        <title>The Global Catalogue of Microorganisms (GCM) 10K type strain sequencing project: providing services to taxonomists for standard genome sequencing and annotation.</title>
        <authorList>
            <consortium name="The Broad Institute Genomics Platform"/>
            <consortium name="The Broad Institute Genome Sequencing Center for Infectious Disease"/>
            <person name="Wu L."/>
            <person name="Ma J."/>
        </authorList>
    </citation>
    <scope>NUCLEOTIDE SEQUENCE [LARGE SCALE GENOMIC DNA]</scope>
    <source>
        <strain evidence="3">JCM 16704</strain>
    </source>
</reference>
<dbReference type="Proteomes" id="UP001500101">
    <property type="component" value="Unassembled WGS sequence"/>
</dbReference>
<protein>
    <submittedName>
        <fullName evidence="2">Uncharacterized protein</fullName>
    </submittedName>
</protein>
<name>A0ABP7YBS3_9SPHI</name>
<proteinExistence type="predicted"/>